<evidence type="ECO:0000313" key="3">
    <source>
        <dbReference type="EMBL" id="KLN61229.1"/>
    </source>
</evidence>
<dbReference type="STRING" id="1489064.WH96_08765"/>
<dbReference type="AlphaFoldDB" id="A0A0H2MFA1"/>
<dbReference type="CDD" id="cd00431">
    <property type="entry name" value="cysteine_hydrolases"/>
    <property type="match status" value="1"/>
</dbReference>
<dbReference type="SUPFAM" id="SSF52499">
    <property type="entry name" value="Isochorismatase-like hydrolases"/>
    <property type="match status" value="1"/>
</dbReference>
<dbReference type="EMBL" id="LAQL01000005">
    <property type="protein sequence ID" value="KLN61229.1"/>
    <property type="molecule type" value="Genomic_DNA"/>
</dbReference>
<dbReference type="PATRIC" id="fig|1489064.4.peg.3021"/>
<gene>
    <name evidence="3" type="ORF">WH96_08765</name>
</gene>
<comment type="caution">
    <text evidence="3">The sequence shown here is derived from an EMBL/GenBank/DDBJ whole genome shotgun (WGS) entry which is preliminary data.</text>
</comment>
<protein>
    <recommendedName>
        <fullName evidence="2">Isochorismatase-like domain-containing protein</fullName>
    </recommendedName>
</protein>
<accession>A0A0H2MFA1</accession>
<evidence type="ECO:0000313" key="4">
    <source>
        <dbReference type="Proteomes" id="UP000035444"/>
    </source>
</evidence>
<evidence type="ECO:0000256" key="1">
    <source>
        <dbReference type="ARBA" id="ARBA00022801"/>
    </source>
</evidence>
<keyword evidence="4" id="KW-1185">Reference proteome</keyword>
<dbReference type="PANTHER" id="PTHR43540:SF6">
    <property type="entry name" value="ISOCHORISMATASE-LIKE DOMAIN-CONTAINING PROTEIN"/>
    <property type="match status" value="1"/>
</dbReference>
<dbReference type="Gene3D" id="3.40.50.850">
    <property type="entry name" value="Isochorismatase-like"/>
    <property type="match status" value="1"/>
</dbReference>
<feature type="domain" description="Isochorismatase-like" evidence="2">
    <location>
        <begin position="13"/>
        <end position="195"/>
    </location>
</feature>
<reference evidence="3 4" key="1">
    <citation type="submission" date="2015-03" db="EMBL/GenBank/DDBJ databases">
        <title>Genome Sequence of Kiloniella spongiae MEBiC09566, isolated from a marine sponge.</title>
        <authorList>
            <person name="Shao Z."/>
            <person name="Wang L."/>
            <person name="Li X."/>
        </authorList>
    </citation>
    <scope>NUCLEOTIDE SEQUENCE [LARGE SCALE GENOMIC DNA]</scope>
    <source>
        <strain evidence="3 4">MEBiC09566</strain>
    </source>
</reference>
<dbReference type="InterPro" id="IPR036380">
    <property type="entry name" value="Isochorismatase-like_sf"/>
</dbReference>
<dbReference type="GO" id="GO:0016787">
    <property type="term" value="F:hydrolase activity"/>
    <property type="evidence" value="ECO:0007669"/>
    <property type="project" value="UniProtKB-KW"/>
</dbReference>
<sequence>MPDYIRPQKDHVALISLSAQRDYILPSSPIRASGLSRAIPAMEKLVQGFRDRLAPVYHSIRLYKTDGSNVDLCRRTAVEEGLRIFMPGSLGAELVDEIQPEGKEVRINPDLLFDGKFQEIGVNESIFYRPRWGAFHDTPLEDELRSRGVNTLVLCGFSFTTATRATIYEASARDFRVIVVPDALCNASEQGLHELGRMGVYMMETDELLSWLRDPRENGESEKAA</sequence>
<dbReference type="PANTHER" id="PTHR43540">
    <property type="entry name" value="PEROXYUREIDOACRYLATE/UREIDOACRYLATE AMIDOHYDROLASE-RELATED"/>
    <property type="match status" value="1"/>
</dbReference>
<keyword evidence="1" id="KW-0378">Hydrolase</keyword>
<evidence type="ECO:0000259" key="2">
    <source>
        <dbReference type="Pfam" id="PF00857"/>
    </source>
</evidence>
<dbReference type="OrthoDB" id="8477867at2"/>
<proteinExistence type="predicted"/>
<dbReference type="InterPro" id="IPR000868">
    <property type="entry name" value="Isochorismatase-like_dom"/>
</dbReference>
<name>A0A0H2MFA1_9PROT</name>
<dbReference type="Pfam" id="PF00857">
    <property type="entry name" value="Isochorismatase"/>
    <property type="match status" value="1"/>
</dbReference>
<organism evidence="3 4">
    <name type="scientific">Kiloniella spongiae</name>
    <dbReference type="NCBI Taxonomy" id="1489064"/>
    <lineage>
        <taxon>Bacteria</taxon>
        <taxon>Pseudomonadati</taxon>
        <taxon>Pseudomonadota</taxon>
        <taxon>Alphaproteobacteria</taxon>
        <taxon>Rhodospirillales</taxon>
        <taxon>Kiloniellaceae</taxon>
        <taxon>Kiloniella</taxon>
    </lineage>
</organism>
<dbReference type="InterPro" id="IPR050272">
    <property type="entry name" value="Isochorismatase-like_hydrls"/>
</dbReference>
<dbReference type="RefSeq" id="WP_047763778.1">
    <property type="nucleotide sequence ID" value="NZ_LAQL01000005.1"/>
</dbReference>
<dbReference type="Proteomes" id="UP000035444">
    <property type="component" value="Unassembled WGS sequence"/>
</dbReference>